<dbReference type="InterPro" id="IPR052430">
    <property type="entry name" value="IVT-Associated"/>
</dbReference>
<evidence type="ECO:0000256" key="4">
    <source>
        <dbReference type="ARBA" id="ARBA00023136"/>
    </source>
</evidence>
<dbReference type="PANTHER" id="PTHR47804">
    <property type="entry name" value="60S RIBOSOMAL PROTEIN L19"/>
    <property type="match status" value="1"/>
</dbReference>
<feature type="compositionally biased region" description="Acidic residues" evidence="5">
    <location>
        <begin position="32"/>
        <end position="41"/>
    </location>
</feature>
<dbReference type="PRINTS" id="PR02047">
    <property type="entry name" value="BREFELDNASP4"/>
</dbReference>
<proteinExistence type="predicted"/>
<evidence type="ECO:0000256" key="1">
    <source>
        <dbReference type="ARBA" id="ARBA00004141"/>
    </source>
</evidence>
<dbReference type="InterPro" id="IPR018823">
    <property type="entry name" value="ArAE_2_N"/>
</dbReference>
<evidence type="ECO:0008006" key="12">
    <source>
        <dbReference type="Google" id="ProtNLM"/>
    </source>
</evidence>
<feature type="compositionally biased region" description="Low complexity" evidence="5">
    <location>
        <begin position="480"/>
        <end position="524"/>
    </location>
</feature>
<dbReference type="OrthoDB" id="1924968at2759"/>
<keyword evidence="11" id="KW-1185">Reference proteome</keyword>
<dbReference type="Pfam" id="PF10337">
    <property type="entry name" value="ArAE_2_N"/>
    <property type="match status" value="2"/>
</dbReference>
<feature type="transmembrane region" description="Helical" evidence="6">
    <location>
        <begin position="930"/>
        <end position="947"/>
    </location>
</feature>
<feature type="compositionally biased region" description="Low complexity" evidence="5">
    <location>
        <begin position="825"/>
        <end position="836"/>
    </location>
</feature>
<feature type="transmembrane region" description="Helical" evidence="6">
    <location>
        <begin position="133"/>
        <end position="158"/>
    </location>
</feature>
<comment type="caution">
    <text evidence="10">The sequence shown here is derived from an EMBL/GenBank/DDBJ whole genome shotgun (WGS) entry which is preliminary data.</text>
</comment>
<dbReference type="EMBL" id="JAEPRC010000286">
    <property type="protein sequence ID" value="KAG2201396.1"/>
    <property type="molecule type" value="Genomic_DNA"/>
</dbReference>
<feature type="transmembrane region" description="Helical" evidence="6">
    <location>
        <begin position="179"/>
        <end position="202"/>
    </location>
</feature>
<dbReference type="Pfam" id="PF10334">
    <property type="entry name" value="BRE4"/>
    <property type="match status" value="1"/>
</dbReference>
<protein>
    <recommendedName>
        <fullName evidence="12">DUF2421 domain-containing protein</fullName>
    </recommendedName>
</protein>
<evidence type="ECO:0000256" key="5">
    <source>
        <dbReference type="SAM" id="MobiDB-lite"/>
    </source>
</evidence>
<dbReference type="Proteomes" id="UP000650833">
    <property type="component" value="Unassembled WGS sequence"/>
</dbReference>
<sequence length="1316" mass="149980">FSDPKMSTIITPPTPIQPRRLQDMFNVGDSSHDEEEEEEDSTTSSDGGVDEKEKINNEFNNTIPNKIKSTVQFTPNLEQRFYHQYPKPPVEEVDDEDFPPLPPPPPSRKERLIKYLHVKFPSRIVRRVLKCTIAYFLSTLFSLIRPVTVALGPAPFLATTGMLFSHPGRSMGAQFDATVTAVMGVVAAVLWAFAGMAASVAYNRDNPTTFITEPVGRCINAFFLFFGVFCAQMLRQVFPKFHFFSLQFMIIQIFSMTRAINYVYVPFELPLHYGIPLLIGCGISLVVNLVFWPETAVDGLGRALKETITSSRDMLHLITKQFFLDPQSETVAESVVDEASAKMRKGMTKVKTAYREAKYEMSYAFIRPQQLGQIRKSLGRLTKHLSILGGCLKTERELFESAIDALQAEMRDLDSDDEDNGSTATPSNQQHHQHQHPTATNSGYHSDNEELNRNSLGRQYSEEDLNLLRTALRATNEFMNGNSTRTSSNNYSTHHSANASPQPSRANSRSGSRSGSRANSRPGSTYNSEDDDDIEHNNQKSVSSLKSFLGLPKLSIPKPKPPKKTKKQTEYHHRHLLLTYLESLRDPLMDLSLDCSNALECVCDSIANELEMDHDDDISIRRTWKSFLRHTFKIGKKEFDEENDKKMIERHKGSTQCNCSQNVRLSIIQFDKAERERMHALYEINKTRIGCQALDLGMRQELFLVFFFIFTLREVANELQEMTLHMDELRLHARKASFNGKKRKHFYFPGLNQKMWHKWARGSNHQSTRDKGGYAFATLTSFLPKDEPKKTEAEDEYHLSKIQTNNSLSRTKSRRESLALNKLGSKNSANSDDNNSPLMVRHRKNSSKPRQSLKPADATTLNKSFNEIDQDSEDQLHDIRINVDQNYIETDENPEITTEEKRKEKAPIMLRIRYAIWLRLQYMSRYEFKFALKMAVAVLVLCIPAFVPASSGWYWSARGQWAAMTVIAIMNPTSGGTVEASFWRIVGTLVGAFVGWAALAAGDGSPYLLAVFAVLLALPFFYIHLGSTYNKVGIVCLTTYMVVALSRYAYPPEGETIAATVWKRTITLIVGICVALLLNSMVWPFVARHMVRKSIASCIDQLEDYYTFVMGTFLYHDPKMTPNDTDITKGEKIESKIQSAIDACSVLLELTDHEPRFRGPFPKLFYKEMIVSLRNILDRLLSIRIALLQMPLVVKHDICEKEYHVERRDMIASMLLSFHTLASSLRSKTPLPVYMPSARAARKKLMEHRRENKQKTNWIKFRNLTWFAMACSNEEIIEELEYLCHLIRYIVGESAHADLAKRIDNFIDCPISISTL</sequence>
<dbReference type="InterPro" id="IPR018820">
    <property type="entry name" value="BRE4-related_DUF2421"/>
</dbReference>
<feature type="transmembrane region" description="Helical" evidence="6">
    <location>
        <begin position="271"/>
        <end position="292"/>
    </location>
</feature>
<feature type="transmembrane region" description="Helical" evidence="6">
    <location>
        <begin position="1032"/>
        <end position="1050"/>
    </location>
</feature>
<feature type="transmembrane region" description="Helical" evidence="6">
    <location>
        <begin position="982"/>
        <end position="1001"/>
    </location>
</feature>
<reference evidence="10" key="1">
    <citation type="submission" date="2020-12" db="EMBL/GenBank/DDBJ databases">
        <title>Metabolic potential, ecology and presence of endohyphal bacteria is reflected in genomic diversity of Mucoromycotina.</title>
        <authorList>
            <person name="Muszewska A."/>
            <person name="Okrasinska A."/>
            <person name="Steczkiewicz K."/>
            <person name="Drgas O."/>
            <person name="Orlowska M."/>
            <person name="Perlinska-Lenart U."/>
            <person name="Aleksandrzak-Piekarczyk T."/>
            <person name="Szatraj K."/>
            <person name="Zielenkiewicz U."/>
            <person name="Pilsyk S."/>
            <person name="Malc E."/>
            <person name="Mieczkowski P."/>
            <person name="Kruszewska J.S."/>
            <person name="Biernat P."/>
            <person name="Pawlowska J."/>
        </authorList>
    </citation>
    <scope>NUCLEOTIDE SEQUENCE</scope>
    <source>
        <strain evidence="10">CBS 226.32</strain>
    </source>
</reference>
<evidence type="ECO:0000313" key="11">
    <source>
        <dbReference type="Proteomes" id="UP000650833"/>
    </source>
</evidence>
<evidence type="ECO:0000256" key="3">
    <source>
        <dbReference type="ARBA" id="ARBA00022989"/>
    </source>
</evidence>
<evidence type="ECO:0000313" key="10">
    <source>
        <dbReference type="EMBL" id="KAG2201396.1"/>
    </source>
</evidence>
<gene>
    <name evidence="10" type="ORF">INT46_010390</name>
</gene>
<dbReference type="InterPro" id="IPR049453">
    <property type="entry name" value="Memb_transporter_dom"/>
</dbReference>
<dbReference type="InterPro" id="IPR023244">
    <property type="entry name" value="Brefeldin_A-sensitivity_4"/>
</dbReference>
<dbReference type="GO" id="GO:0016020">
    <property type="term" value="C:membrane"/>
    <property type="evidence" value="ECO:0007669"/>
    <property type="project" value="UniProtKB-SubCell"/>
</dbReference>
<feature type="domain" description="DUF2421" evidence="7">
    <location>
        <begin position="1086"/>
        <end position="1305"/>
    </location>
</feature>
<feature type="region of interest" description="Disordered" evidence="5">
    <location>
        <begin position="551"/>
        <end position="570"/>
    </location>
</feature>
<feature type="domain" description="Putative ER transporter 6TM N-terminal" evidence="8">
    <location>
        <begin position="119"/>
        <end position="207"/>
    </location>
</feature>
<evidence type="ECO:0000259" key="8">
    <source>
        <dbReference type="Pfam" id="PF10337"/>
    </source>
</evidence>
<feature type="compositionally biased region" description="Basic residues" evidence="5">
    <location>
        <begin position="560"/>
        <end position="570"/>
    </location>
</feature>
<feature type="region of interest" description="Disordered" evidence="5">
    <location>
        <begin position="413"/>
        <end position="451"/>
    </location>
</feature>
<feature type="transmembrane region" description="Helical" evidence="6">
    <location>
        <begin position="1007"/>
        <end position="1025"/>
    </location>
</feature>
<evidence type="ECO:0000256" key="6">
    <source>
        <dbReference type="SAM" id="Phobius"/>
    </source>
</evidence>
<evidence type="ECO:0000256" key="2">
    <source>
        <dbReference type="ARBA" id="ARBA00022692"/>
    </source>
</evidence>
<feature type="domain" description="Integral membrane bound transporter" evidence="9">
    <location>
        <begin position="957"/>
        <end position="1077"/>
    </location>
</feature>
<dbReference type="Pfam" id="PF13515">
    <property type="entry name" value="FUSC_2"/>
    <property type="match status" value="1"/>
</dbReference>
<organism evidence="10 11">
    <name type="scientific">Mucor plumbeus</name>
    <dbReference type="NCBI Taxonomy" id="97098"/>
    <lineage>
        <taxon>Eukaryota</taxon>
        <taxon>Fungi</taxon>
        <taxon>Fungi incertae sedis</taxon>
        <taxon>Mucoromycota</taxon>
        <taxon>Mucoromycotina</taxon>
        <taxon>Mucoromycetes</taxon>
        <taxon>Mucorales</taxon>
        <taxon>Mucorineae</taxon>
        <taxon>Mucoraceae</taxon>
        <taxon>Mucor</taxon>
    </lineage>
</organism>
<evidence type="ECO:0000259" key="9">
    <source>
        <dbReference type="Pfam" id="PF13515"/>
    </source>
</evidence>
<keyword evidence="4 6" id="KW-0472">Membrane</keyword>
<keyword evidence="2 6" id="KW-0812">Transmembrane</keyword>
<name>A0A8H7UWM8_9FUNG</name>
<feature type="region of interest" description="Disordered" evidence="5">
    <location>
        <begin position="478"/>
        <end position="536"/>
    </location>
</feature>
<feature type="region of interest" description="Disordered" evidence="5">
    <location>
        <begin position="1"/>
        <end position="61"/>
    </location>
</feature>
<feature type="region of interest" description="Disordered" evidence="5">
    <location>
        <begin position="820"/>
        <end position="869"/>
    </location>
</feature>
<evidence type="ECO:0000259" key="7">
    <source>
        <dbReference type="Pfam" id="PF10334"/>
    </source>
</evidence>
<feature type="domain" description="Putative ER transporter 6TM N-terminal" evidence="8">
    <location>
        <begin position="219"/>
        <end position="473"/>
    </location>
</feature>
<keyword evidence="3 6" id="KW-1133">Transmembrane helix</keyword>
<feature type="transmembrane region" description="Helical" evidence="6">
    <location>
        <begin position="1065"/>
        <end position="1086"/>
    </location>
</feature>
<feature type="transmembrane region" description="Helical" evidence="6">
    <location>
        <begin position="214"/>
        <end position="234"/>
    </location>
</feature>
<accession>A0A8H7UWM8</accession>
<feature type="transmembrane region" description="Helical" evidence="6">
    <location>
        <begin position="246"/>
        <end position="265"/>
    </location>
</feature>
<dbReference type="PANTHER" id="PTHR47804:SF3">
    <property type="entry name" value="PROTEIN BRE4"/>
    <property type="match status" value="1"/>
</dbReference>
<feature type="non-terminal residue" evidence="10">
    <location>
        <position position="1"/>
    </location>
</feature>
<comment type="subcellular location">
    <subcellularLocation>
        <location evidence="1">Membrane</location>
        <topology evidence="1">Multi-pass membrane protein</topology>
    </subcellularLocation>
</comment>